<protein>
    <submittedName>
        <fullName evidence="1">Uncharacterized protein</fullName>
    </submittedName>
</protein>
<reference evidence="1" key="1">
    <citation type="submission" date="2010-07" db="EMBL/GenBank/DDBJ databases">
        <authorList>
            <person name="Muzny D."/>
            <person name="Qin X."/>
            <person name="Deng J."/>
            <person name="Jiang H."/>
            <person name="Liu Y."/>
            <person name="Qu J."/>
            <person name="Song X.-Z."/>
            <person name="Zhang L."/>
            <person name="Thornton R."/>
            <person name="Coyle M."/>
            <person name="Francisco L."/>
            <person name="Jackson L."/>
            <person name="Javaid M."/>
            <person name="Korchina V."/>
            <person name="Kovar C."/>
            <person name="Mata R."/>
            <person name="Mathew T."/>
            <person name="Ngo R."/>
            <person name="Nguyen L."/>
            <person name="Nguyen N."/>
            <person name="Okwuonu G."/>
            <person name="Ongeri F."/>
            <person name="Pham C."/>
            <person name="Simmons D."/>
            <person name="Wilczek-Boney K."/>
            <person name="Hale W."/>
            <person name="Jakkamsetti A."/>
            <person name="Pham P."/>
            <person name="Ruth R."/>
            <person name="San Lucas F."/>
            <person name="Warren J."/>
            <person name="Zhang J."/>
            <person name="Zhao Z."/>
            <person name="Zhou C."/>
            <person name="Zhu D."/>
            <person name="Lee S."/>
            <person name="Bess C."/>
            <person name="Blankenburg K."/>
            <person name="Forbes L."/>
            <person name="Fu Q."/>
            <person name="Gubbala S."/>
            <person name="Hirani K."/>
            <person name="Jayaseelan J.C."/>
            <person name="Lara F."/>
            <person name="Munidasa M."/>
            <person name="Palculict T."/>
            <person name="Patil S."/>
            <person name="Pu L.-L."/>
            <person name="Saada N."/>
            <person name="Tang L."/>
            <person name="Weissenberger G."/>
            <person name="Zhu Y."/>
            <person name="Hemphill L."/>
            <person name="Shang Y."/>
            <person name="Youmans B."/>
            <person name="Ayvaz T."/>
            <person name="Ross M."/>
            <person name="Santibanez J."/>
            <person name="Aqrawi P."/>
            <person name="Gross S."/>
            <person name="Joshi V."/>
            <person name="Fowler G."/>
            <person name="Nazareth L."/>
            <person name="Reid J."/>
            <person name="Worley K."/>
            <person name="Petrosino J."/>
            <person name="Highlander S."/>
            <person name="Gibbs R."/>
        </authorList>
    </citation>
    <scope>NUCLEOTIDE SEQUENCE [LARGE SCALE GENOMIC DNA]</scope>
    <source>
        <strain evidence="1">DSM 16973</strain>
    </source>
</reference>
<dbReference type="InterPro" id="IPR058240">
    <property type="entry name" value="rSAM_sf"/>
</dbReference>
<dbReference type="OrthoDB" id="1081769at2"/>
<evidence type="ECO:0000313" key="1">
    <source>
        <dbReference type="EMBL" id="EFM02877.1"/>
    </source>
</evidence>
<proteinExistence type="predicted"/>
<sequence length="268" mass="30936">MPDVTTRNLLFLTTAGAFTAQRRPEQMSVFKWRQLCKLAEAHKVLTFVLAGVERHARDERMNMPIEVLEQLRKLNAENHIPPLPIEQVRLHNPWLNFKLHRILYNEHHSIDTSVETIRLLRLILFNIESLLTRGVSMQGLISLGSFLRTMGHKADFVKLDSWLPRLHLQRMADYVGSLLVAGFCFEEEELPFMKRLLTEAAPRSFGAAYFKKPFLHVTEPHSAGFIRTHFSAFMRGIKCAFAHLSHAPLEASSCLMHHCLRSFLEIEE</sequence>
<name>E0NQ01_9BACT</name>
<dbReference type="RefSeq" id="WP_006947962.1">
    <property type="nucleotide sequence ID" value="NZ_BAJI01000005.1"/>
</dbReference>
<evidence type="ECO:0000313" key="2">
    <source>
        <dbReference type="Proteomes" id="UP000004394"/>
    </source>
</evidence>
<comment type="caution">
    <text evidence="1">The sequence shown here is derived from an EMBL/GenBank/DDBJ whole genome shotgun (WGS) entry which is preliminary data.</text>
</comment>
<dbReference type="BioCyc" id="PMAR862515-HMP:GMOO-262-MONOMER"/>
<dbReference type="HOGENOM" id="CLU_1029967_0_0_10"/>
<keyword evidence="2" id="KW-1185">Reference proteome</keyword>
<dbReference type="Proteomes" id="UP000004394">
    <property type="component" value="Unassembled WGS sequence"/>
</dbReference>
<dbReference type="AlphaFoldDB" id="E0NQ01"/>
<dbReference type="STRING" id="862515.HMPREF0658_0252"/>
<accession>E0NQ01</accession>
<dbReference type="SUPFAM" id="SSF102114">
    <property type="entry name" value="Radical SAM enzymes"/>
    <property type="match status" value="1"/>
</dbReference>
<organism evidence="1 2">
    <name type="scientific">Hoylesella marshii DSM 16973 = JCM 13450</name>
    <dbReference type="NCBI Taxonomy" id="862515"/>
    <lineage>
        <taxon>Bacteria</taxon>
        <taxon>Pseudomonadati</taxon>
        <taxon>Bacteroidota</taxon>
        <taxon>Bacteroidia</taxon>
        <taxon>Bacteroidales</taxon>
        <taxon>Prevotellaceae</taxon>
        <taxon>Hoylesella</taxon>
    </lineage>
</organism>
<gene>
    <name evidence="1" type="ORF">HMPREF0658_0252</name>
</gene>
<dbReference type="EMBL" id="AEEI01000008">
    <property type="protein sequence ID" value="EFM02877.1"/>
    <property type="molecule type" value="Genomic_DNA"/>
</dbReference>